<keyword evidence="2" id="KW-1185">Reference proteome</keyword>
<proteinExistence type="predicted"/>
<evidence type="ECO:0000313" key="2">
    <source>
        <dbReference type="Proteomes" id="UP000198287"/>
    </source>
</evidence>
<dbReference type="OrthoDB" id="2870744at2759"/>
<dbReference type="EMBL" id="LNIX01000027">
    <property type="protein sequence ID" value="OXA41925.1"/>
    <property type="molecule type" value="Genomic_DNA"/>
</dbReference>
<organism evidence="1 2">
    <name type="scientific">Folsomia candida</name>
    <name type="common">Springtail</name>
    <dbReference type="NCBI Taxonomy" id="158441"/>
    <lineage>
        <taxon>Eukaryota</taxon>
        <taxon>Metazoa</taxon>
        <taxon>Ecdysozoa</taxon>
        <taxon>Arthropoda</taxon>
        <taxon>Hexapoda</taxon>
        <taxon>Collembola</taxon>
        <taxon>Entomobryomorpha</taxon>
        <taxon>Isotomoidea</taxon>
        <taxon>Isotomidae</taxon>
        <taxon>Proisotominae</taxon>
        <taxon>Folsomia</taxon>
    </lineage>
</organism>
<dbReference type="Proteomes" id="UP000198287">
    <property type="component" value="Unassembled WGS sequence"/>
</dbReference>
<accession>A0A226D8P2</accession>
<dbReference type="SUPFAM" id="SSF52047">
    <property type="entry name" value="RNI-like"/>
    <property type="match status" value="1"/>
</dbReference>
<protein>
    <submittedName>
        <fullName evidence="1">Uncharacterized protein</fullName>
    </submittedName>
</protein>
<comment type="caution">
    <text evidence="1">The sequence shown here is derived from an EMBL/GenBank/DDBJ whole genome shotgun (WGS) entry which is preliminary data.</text>
</comment>
<gene>
    <name evidence="1" type="ORF">Fcan01_23094</name>
</gene>
<reference evidence="1 2" key="1">
    <citation type="submission" date="2015-12" db="EMBL/GenBank/DDBJ databases">
        <title>The genome of Folsomia candida.</title>
        <authorList>
            <person name="Faddeeva A."/>
            <person name="Derks M.F."/>
            <person name="Anvar Y."/>
            <person name="Smit S."/>
            <person name="Van Straalen N."/>
            <person name="Roelofs D."/>
        </authorList>
    </citation>
    <scope>NUCLEOTIDE SEQUENCE [LARGE SCALE GENOMIC DNA]</scope>
    <source>
        <strain evidence="1 2">VU population</strain>
        <tissue evidence="1">Whole body</tissue>
    </source>
</reference>
<name>A0A226D8P2_FOLCA</name>
<sequence>MEPQTTTNLALSNPIILTTILKQRSTPLTNCRLVSHFWNDIVLSLPNTRFGLKLDHKNQPDSDHDHDPIPFFDMCFTLDPRLAKRINATCRTDVSHSLTSIYSFSAKLLHLSDKFSDKIQILDVCIEYENCLDSVYRALKNWCPNLKEIRITCPLEVNINVNLVPVGGPVLYEELDKKSNLTVFSVSSKKVEIPRLASFIRLVVNASPNLKEIKIPLGFCPDFGNSKCLESLRISLDGAQPIDLARAILDHSELSRMLEHVKDQLVTLAFGYVEDGMKCMQGDYKELKRVGFKLGRKFPKLRNLHIDIVDVFEMTDFIQSLEGMQALERLEIGKTFRHSTCVDKLLHGICESGKIFASVTNLRVKAMDDVLFYEGRLKTGFPNVARLQVDMLGTEGMRLASLFRALCGWRALKHLNLTVPIYHVCHGLFFRVLLLCKELYQQLKSLELNAYHKIQMTTYLTEGEMELFEQVLIAMDELDDVKISNLSPRTGLCKYFVMLKFLISNDKK</sequence>
<evidence type="ECO:0000313" key="1">
    <source>
        <dbReference type="EMBL" id="OXA41925.1"/>
    </source>
</evidence>
<dbReference type="AlphaFoldDB" id="A0A226D8P2"/>